<protein>
    <submittedName>
        <fullName evidence="1">Uncharacterized protein</fullName>
    </submittedName>
</protein>
<organism evidence="1 2">
    <name type="scientific">Durusdinium trenchii</name>
    <dbReference type="NCBI Taxonomy" id="1381693"/>
    <lineage>
        <taxon>Eukaryota</taxon>
        <taxon>Sar</taxon>
        <taxon>Alveolata</taxon>
        <taxon>Dinophyceae</taxon>
        <taxon>Suessiales</taxon>
        <taxon>Symbiodiniaceae</taxon>
        <taxon>Durusdinium</taxon>
    </lineage>
</organism>
<evidence type="ECO:0000313" key="1">
    <source>
        <dbReference type="EMBL" id="CAK9055047.1"/>
    </source>
</evidence>
<name>A0ABP0MU90_9DINO</name>
<accession>A0ABP0MU90</accession>
<sequence length="396" mass="44008">MSSFVFLFSLGKAKSLVKSTTNFVREILKEADTEADGGIPEARELRKEQEAEIEPRHQKADELVQGAAGTSVQALQLALEMVEALLFQTVKTELAGQYATSSYLTNWRQRIVMARIGEILWTVKDALELARDLQDSVYLTRDAQLTKALASPFSEAREESLEAAAATMRQASEVYKKLGETKWLGRSMLGTALALVGLEDEDQQMDGERLAEDAKDHRNAAASALQLFRAAEWRRAETAVLQTFCRVESLNQNFDKSIKCAKEDQRAEAEALAYQAEAALSKLNTEENTLPTEEAQALADEGKQCSDKARDIFLELGDKEGLQIVDEVTFVSTNVAVEKYCEATPPTRMITTLKSDGHGAQEVFGEWIINRGEEMDPLKVRRLLKDGRCTGPVQYT</sequence>
<keyword evidence="2" id="KW-1185">Reference proteome</keyword>
<gene>
    <name evidence="1" type="ORF">SCF082_LOCUS29814</name>
</gene>
<dbReference type="EMBL" id="CAXAMM010024335">
    <property type="protein sequence ID" value="CAK9055047.1"/>
    <property type="molecule type" value="Genomic_DNA"/>
</dbReference>
<dbReference type="Proteomes" id="UP001642464">
    <property type="component" value="Unassembled WGS sequence"/>
</dbReference>
<comment type="caution">
    <text evidence="1">The sequence shown here is derived from an EMBL/GenBank/DDBJ whole genome shotgun (WGS) entry which is preliminary data.</text>
</comment>
<evidence type="ECO:0000313" key="2">
    <source>
        <dbReference type="Proteomes" id="UP001642464"/>
    </source>
</evidence>
<reference evidence="1 2" key="1">
    <citation type="submission" date="2024-02" db="EMBL/GenBank/DDBJ databases">
        <authorList>
            <person name="Chen Y."/>
            <person name="Shah S."/>
            <person name="Dougan E. K."/>
            <person name="Thang M."/>
            <person name="Chan C."/>
        </authorList>
    </citation>
    <scope>NUCLEOTIDE SEQUENCE [LARGE SCALE GENOMIC DNA]</scope>
</reference>
<proteinExistence type="predicted"/>